<gene>
    <name evidence="2" type="ORF">CEXT_11921</name>
</gene>
<name>A0AAV4UUK2_CAEEX</name>
<organism evidence="2 3">
    <name type="scientific">Caerostris extrusa</name>
    <name type="common">Bark spider</name>
    <name type="synonym">Caerostris bankana</name>
    <dbReference type="NCBI Taxonomy" id="172846"/>
    <lineage>
        <taxon>Eukaryota</taxon>
        <taxon>Metazoa</taxon>
        <taxon>Ecdysozoa</taxon>
        <taxon>Arthropoda</taxon>
        <taxon>Chelicerata</taxon>
        <taxon>Arachnida</taxon>
        <taxon>Araneae</taxon>
        <taxon>Araneomorphae</taxon>
        <taxon>Entelegynae</taxon>
        <taxon>Araneoidea</taxon>
        <taxon>Araneidae</taxon>
        <taxon>Caerostris</taxon>
    </lineage>
</organism>
<feature type="region of interest" description="Disordered" evidence="1">
    <location>
        <begin position="22"/>
        <end position="43"/>
    </location>
</feature>
<proteinExistence type="predicted"/>
<evidence type="ECO:0000313" key="2">
    <source>
        <dbReference type="EMBL" id="GIY61570.1"/>
    </source>
</evidence>
<dbReference type="AlphaFoldDB" id="A0AAV4UUK2"/>
<evidence type="ECO:0000313" key="3">
    <source>
        <dbReference type="Proteomes" id="UP001054945"/>
    </source>
</evidence>
<sequence length="116" mass="13121">MFIPLPAFRGFPGEEITKKLSSPQNLNKFPHNLSVSDSNSKEDMRRCKQTPVITLLTSIPVFHPCKNPTDVFLNQRPRKYFETSHHGYYAPPNTSALGTLLWGILDELFAFLSAKA</sequence>
<protein>
    <submittedName>
        <fullName evidence="2">Uncharacterized protein</fullName>
    </submittedName>
</protein>
<evidence type="ECO:0000256" key="1">
    <source>
        <dbReference type="SAM" id="MobiDB-lite"/>
    </source>
</evidence>
<reference evidence="2 3" key="1">
    <citation type="submission" date="2021-06" db="EMBL/GenBank/DDBJ databases">
        <title>Caerostris extrusa draft genome.</title>
        <authorList>
            <person name="Kono N."/>
            <person name="Arakawa K."/>
        </authorList>
    </citation>
    <scope>NUCLEOTIDE SEQUENCE [LARGE SCALE GENOMIC DNA]</scope>
</reference>
<accession>A0AAV4UUK2</accession>
<feature type="compositionally biased region" description="Polar residues" evidence="1">
    <location>
        <begin position="22"/>
        <end position="38"/>
    </location>
</feature>
<dbReference type="EMBL" id="BPLR01013484">
    <property type="protein sequence ID" value="GIY61570.1"/>
    <property type="molecule type" value="Genomic_DNA"/>
</dbReference>
<keyword evidence="3" id="KW-1185">Reference proteome</keyword>
<dbReference type="Proteomes" id="UP001054945">
    <property type="component" value="Unassembled WGS sequence"/>
</dbReference>
<comment type="caution">
    <text evidence="2">The sequence shown here is derived from an EMBL/GenBank/DDBJ whole genome shotgun (WGS) entry which is preliminary data.</text>
</comment>